<organism evidence="2 3">
    <name type="scientific">Nocardia terpenica</name>
    <dbReference type="NCBI Taxonomy" id="455432"/>
    <lineage>
        <taxon>Bacteria</taxon>
        <taxon>Bacillati</taxon>
        <taxon>Actinomycetota</taxon>
        <taxon>Actinomycetes</taxon>
        <taxon>Mycobacteriales</taxon>
        <taxon>Nocardiaceae</taxon>
        <taxon>Nocardia</taxon>
    </lineage>
</organism>
<dbReference type="AlphaFoldDB" id="A0A164MGP2"/>
<protein>
    <submittedName>
        <fullName evidence="2">Uncharacterized protein</fullName>
    </submittedName>
</protein>
<reference evidence="2 3" key="1">
    <citation type="submission" date="2016-04" db="EMBL/GenBank/DDBJ databases">
        <authorList>
            <person name="Evans L.H."/>
            <person name="Alamgir A."/>
            <person name="Owens N."/>
            <person name="Weber N.D."/>
            <person name="Virtaneva K."/>
            <person name="Barbian K."/>
            <person name="Babar A."/>
            <person name="Rosenke K."/>
        </authorList>
    </citation>
    <scope>NUCLEOTIDE SEQUENCE [LARGE SCALE GENOMIC DNA]</scope>
    <source>
        <strain evidence="2 3">IFM 0406</strain>
    </source>
</reference>
<dbReference type="EMBL" id="LWGR01000007">
    <property type="protein sequence ID" value="KZM73344.1"/>
    <property type="molecule type" value="Genomic_DNA"/>
</dbReference>
<sequence>MDTISAFLARNVLGAFRNRGLGPVGAPSDAASLMREQRLHGMGDPRTHVALQQIQAQVESRGDPGRGDQGTIVDDARSDDVSAGRVE</sequence>
<dbReference type="Proteomes" id="UP000076512">
    <property type="component" value="Unassembled WGS sequence"/>
</dbReference>
<evidence type="ECO:0000313" key="3">
    <source>
        <dbReference type="Proteomes" id="UP000076512"/>
    </source>
</evidence>
<name>A0A164MGP2_9NOCA</name>
<feature type="compositionally biased region" description="Basic and acidic residues" evidence="1">
    <location>
        <begin position="74"/>
        <end position="87"/>
    </location>
</feature>
<comment type="caution">
    <text evidence="2">The sequence shown here is derived from an EMBL/GenBank/DDBJ whole genome shotgun (WGS) entry which is preliminary data.</text>
</comment>
<keyword evidence="3" id="KW-1185">Reference proteome</keyword>
<evidence type="ECO:0000313" key="2">
    <source>
        <dbReference type="EMBL" id="KZM73344.1"/>
    </source>
</evidence>
<dbReference type="STRING" id="455432.AWN90_32320"/>
<proteinExistence type="predicted"/>
<feature type="region of interest" description="Disordered" evidence="1">
    <location>
        <begin position="55"/>
        <end position="87"/>
    </location>
</feature>
<gene>
    <name evidence="2" type="ORF">AWN90_32320</name>
</gene>
<accession>A0A164MGP2</accession>
<evidence type="ECO:0000256" key="1">
    <source>
        <dbReference type="SAM" id="MobiDB-lite"/>
    </source>
</evidence>